<keyword evidence="4" id="KW-1185">Reference proteome</keyword>
<evidence type="ECO:0000313" key="4">
    <source>
        <dbReference type="Proteomes" id="UP000199433"/>
    </source>
</evidence>
<dbReference type="Gene3D" id="3.40.50.1820">
    <property type="entry name" value="alpha/beta hydrolase"/>
    <property type="match status" value="1"/>
</dbReference>
<feature type="domain" description="Peptidase S9 prolyl oligopeptidase catalytic" evidence="2">
    <location>
        <begin position="103"/>
        <end position="228"/>
    </location>
</feature>
<keyword evidence="1" id="KW-0378">Hydrolase</keyword>
<organism evidence="3 4">
    <name type="scientific">Alkalibacterium thalassium</name>
    <dbReference type="NCBI Taxonomy" id="426701"/>
    <lineage>
        <taxon>Bacteria</taxon>
        <taxon>Bacillati</taxon>
        <taxon>Bacillota</taxon>
        <taxon>Bacilli</taxon>
        <taxon>Lactobacillales</taxon>
        <taxon>Carnobacteriaceae</taxon>
        <taxon>Alkalibacterium</taxon>
    </lineage>
</organism>
<sequence>MKLTIRKRTLGTIPLLEVVQKENRNELLPLIVYYHGWQSSKELVLTQGRKLAQAGFRVLLPDAANHGDRYQEMTRIPSLTFWQSIHTNLFEYGFIVNHFRKLGLADDRIGVGGVSMGGFTTCALLTHNPEIKAAACVMGSPKPVAYRDRILKRAKEMNRFYPHDYESLLSWIPSYDLSLRPETLAGRPLLFWHGTQDRIVPYEDTAAFIKENQIPNVRFIEEGEKHLVKGPTMDEITSFFVREMTSQS</sequence>
<dbReference type="GO" id="GO:0052689">
    <property type="term" value="F:carboxylic ester hydrolase activity"/>
    <property type="evidence" value="ECO:0007669"/>
    <property type="project" value="UniProtKB-ARBA"/>
</dbReference>
<evidence type="ECO:0000313" key="3">
    <source>
        <dbReference type="EMBL" id="SDK00298.1"/>
    </source>
</evidence>
<accession>A0A1G8YBT1</accession>
<reference evidence="4" key="1">
    <citation type="submission" date="2016-10" db="EMBL/GenBank/DDBJ databases">
        <authorList>
            <person name="Varghese N."/>
            <person name="Submissions S."/>
        </authorList>
    </citation>
    <scope>NUCLEOTIDE SEQUENCE [LARGE SCALE GENOMIC DNA]</scope>
    <source>
        <strain evidence="4">DSM 19181</strain>
    </source>
</reference>
<dbReference type="OrthoDB" id="31158at2"/>
<name>A0A1G8YBT1_9LACT</name>
<dbReference type="EMBL" id="FNFK01000009">
    <property type="protein sequence ID" value="SDK00298.1"/>
    <property type="molecule type" value="Genomic_DNA"/>
</dbReference>
<protein>
    <recommendedName>
        <fullName evidence="2">Peptidase S9 prolyl oligopeptidase catalytic domain-containing protein</fullName>
    </recommendedName>
</protein>
<proteinExistence type="predicted"/>
<dbReference type="InterPro" id="IPR050261">
    <property type="entry name" value="FrsA_esterase"/>
</dbReference>
<dbReference type="Pfam" id="PF00326">
    <property type="entry name" value="Peptidase_S9"/>
    <property type="match status" value="1"/>
</dbReference>
<gene>
    <name evidence="3" type="ORF">SAMN04488098_100937</name>
</gene>
<dbReference type="InterPro" id="IPR029058">
    <property type="entry name" value="AB_hydrolase_fold"/>
</dbReference>
<dbReference type="PANTHER" id="PTHR22946:SF9">
    <property type="entry name" value="POLYKETIDE TRANSFERASE AF380"/>
    <property type="match status" value="1"/>
</dbReference>
<dbReference type="InterPro" id="IPR001375">
    <property type="entry name" value="Peptidase_S9_cat"/>
</dbReference>
<dbReference type="GO" id="GO:0006508">
    <property type="term" value="P:proteolysis"/>
    <property type="evidence" value="ECO:0007669"/>
    <property type="project" value="InterPro"/>
</dbReference>
<evidence type="ECO:0000259" key="2">
    <source>
        <dbReference type="Pfam" id="PF00326"/>
    </source>
</evidence>
<dbReference type="AlphaFoldDB" id="A0A1G8YBT1"/>
<dbReference type="GO" id="GO:0008236">
    <property type="term" value="F:serine-type peptidase activity"/>
    <property type="evidence" value="ECO:0007669"/>
    <property type="project" value="InterPro"/>
</dbReference>
<dbReference type="PANTHER" id="PTHR22946">
    <property type="entry name" value="DIENELACTONE HYDROLASE DOMAIN-CONTAINING PROTEIN-RELATED"/>
    <property type="match status" value="1"/>
</dbReference>
<dbReference type="RefSeq" id="WP_091265643.1">
    <property type="nucleotide sequence ID" value="NZ_FNFK01000009.1"/>
</dbReference>
<dbReference type="STRING" id="426701.SAMN04488098_100937"/>
<dbReference type="Proteomes" id="UP000199433">
    <property type="component" value="Unassembled WGS sequence"/>
</dbReference>
<dbReference type="SUPFAM" id="SSF53474">
    <property type="entry name" value="alpha/beta-Hydrolases"/>
    <property type="match status" value="1"/>
</dbReference>
<evidence type="ECO:0000256" key="1">
    <source>
        <dbReference type="ARBA" id="ARBA00022801"/>
    </source>
</evidence>